<dbReference type="AlphaFoldDB" id="A0AAN7GB95"/>
<keyword evidence="4" id="KW-0378">Hydrolase</keyword>
<accession>A0AAN7GB95</accession>
<dbReference type="InterPro" id="IPR012599">
    <property type="entry name" value="Propeptide_C1A"/>
</dbReference>
<feature type="transmembrane region" description="Helical" evidence="7">
    <location>
        <begin position="215"/>
        <end position="236"/>
    </location>
</feature>
<dbReference type="Proteomes" id="UP001324115">
    <property type="component" value="Unassembled WGS sequence"/>
</dbReference>
<dbReference type="InterPro" id="IPR025660">
    <property type="entry name" value="Pept_his_AS"/>
</dbReference>
<dbReference type="PROSITE" id="PS00639">
    <property type="entry name" value="THIOL_PROTEASE_HIS"/>
    <property type="match status" value="1"/>
</dbReference>
<name>A0AAN7GB95_QUERU</name>
<dbReference type="GO" id="GO:0004197">
    <property type="term" value="F:cysteine-type endopeptidase activity"/>
    <property type="evidence" value="ECO:0007669"/>
    <property type="project" value="InterPro"/>
</dbReference>
<dbReference type="GO" id="GO:0006508">
    <property type="term" value="P:proteolysis"/>
    <property type="evidence" value="ECO:0007669"/>
    <property type="project" value="UniProtKB-KW"/>
</dbReference>
<keyword evidence="2" id="KW-0645">Protease</keyword>
<evidence type="ECO:0000313" key="10">
    <source>
        <dbReference type="Proteomes" id="UP001324115"/>
    </source>
</evidence>
<evidence type="ECO:0000256" key="4">
    <source>
        <dbReference type="ARBA" id="ARBA00022801"/>
    </source>
</evidence>
<dbReference type="EMBL" id="JAXUIC010000001">
    <property type="protein sequence ID" value="KAK4606756.1"/>
    <property type="molecule type" value="Genomic_DNA"/>
</dbReference>
<evidence type="ECO:0000256" key="7">
    <source>
        <dbReference type="SAM" id="Phobius"/>
    </source>
</evidence>
<evidence type="ECO:0000313" key="9">
    <source>
        <dbReference type="EMBL" id="KAK4606756.1"/>
    </source>
</evidence>
<protein>
    <recommendedName>
        <fullName evidence="8">Peptidase C1A papain C-terminal domain-containing protein</fullName>
    </recommendedName>
</protein>
<evidence type="ECO:0000256" key="5">
    <source>
        <dbReference type="ARBA" id="ARBA00022807"/>
    </source>
</evidence>
<dbReference type="SMART" id="SM00645">
    <property type="entry name" value="Pept_C1"/>
    <property type="match status" value="1"/>
</dbReference>
<comment type="caution">
    <text evidence="9">The sequence shown here is derived from an EMBL/GenBank/DDBJ whole genome shotgun (WGS) entry which is preliminary data.</text>
</comment>
<keyword evidence="6" id="KW-1015">Disulfide bond</keyword>
<keyword evidence="7" id="KW-1133">Transmembrane helix</keyword>
<feature type="domain" description="Peptidase C1A papain C-terminal" evidence="8">
    <location>
        <begin position="196"/>
        <end position="387"/>
    </location>
</feature>
<proteinExistence type="inferred from homology"/>
<organism evidence="9 10">
    <name type="scientific">Quercus rubra</name>
    <name type="common">Northern red oak</name>
    <name type="synonym">Quercus borealis</name>
    <dbReference type="NCBI Taxonomy" id="3512"/>
    <lineage>
        <taxon>Eukaryota</taxon>
        <taxon>Viridiplantae</taxon>
        <taxon>Streptophyta</taxon>
        <taxon>Embryophyta</taxon>
        <taxon>Tracheophyta</taxon>
        <taxon>Spermatophyta</taxon>
        <taxon>Magnoliopsida</taxon>
        <taxon>eudicotyledons</taxon>
        <taxon>Gunneridae</taxon>
        <taxon>Pentapetalae</taxon>
        <taxon>rosids</taxon>
        <taxon>fabids</taxon>
        <taxon>Fagales</taxon>
        <taxon>Fagaceae</taxon>
        <taxon>Quercus</taxon>
    </lineage>
</organism>
<dbReference type="InterPro" id="IPR013128">
    <property type="entry name" value="Peptidase_C1A"/>
</dbReference>
<reference evidence="9 10" key="1">
    <citation type="journal article" date="2023" name="G3 (Bethesda)">
        <title>A haplotype-resolved chromosome-scale genome for Quercus rubra L. provides insights into the genetics of adaptive traits for red oak species.</title>
        <authorList>
            <person name="Kapoor B."/>
            <person name="Jenkins J."/>
            <person name="Schmutz J."/>
            <person name="Zhebentyayeva T."/>
            <person name="Kuelheim C."/>
            <person name="Coggeshall M."/>
            <person name="Heim C."/>
            <person name="Lasky J.R."/>
            <person name="Leites L."/>
            <person name="Islam-Faridi N."/>
            <person name="Romero-Severson J."/>
            <person name="DeLeo V.L."/>
            <person name="Lucas S.M."/>
            <person name="Lazic D."/>
            <person name="Gailing O."/>
            <person name="Carlson J."/>
            <person name="Staton M."/>
        </authorList>
    </citation>
    <scope>NUCLEOTIDE SEQUENCE [LARGE SCALE GENOMIC DNA]</scope>
    <source>
        <strain evidence="9">Pseudo-F2</strain>
    </source>
</reference>
<evidence type="ECO:0000256" key="1">
    <source>
        <dbReference type="ARBA" id="ARBA00008455"/>
    </source>
</evidence>
<evidence type="ECO:0000256" key="6">
    <source>
        <dbReference type="ARBA" id="ARBA00023157"/>
    </source>
</evidence>
<dbReference type="SUPFAM" id="SSF54001">
    <property type="entry name" value="Cysteine proteinases"/>
    <property type="match status" value="1"/>
</dbReference>
<keyword evidence="10" id="KW-1185">Reference proteome</keyword>
<dbReference type="InterPro" id="IPR038765">
    <property type="entry name" value="Papain-like_cys_pep_sf"/>
</dbReference>
<keyword evidence="7" id="KW-0812">Transmembrane</keyword>
<evidence type="ECO:0000256" key="2">
    <source>
        <dbReference type="ARBA" id="ARBA00022670"/>
    </source>
</evidence>
<keyword evidence="5" id="KW-0788">Thiol protease</keyword>
<sequence length="408" mass="45398">MGREVLRWERSEIGEEGEPRFMEGRVHQRELDPRRNRTGLSSSWVSLLSPSPASDRCKSSSWISLMGVDYWVTRLTIVLFITHLFRSTRGDRLGAMADTTLFLASFLILLVNICAFNPQVVAVKTVPSLKLNSHILQESIIKRVNNDPNAGWEAAMNPQLSNYTVGQFKHLLGVKSTPQKDLMSIPLITHPKSFKLPSGFDARTAWPQCSTIGRILGSLGFLLGVWCCGITIRSFLHPFGMCDPCFSDSGCSHPGCEPAYPTPKCIKKCVNKNQLWKVSKHYAVSAYRISSDPCRIMAEIYKNGPVEVSFTVYEDFAHYKSGVYKHIAGGVMGGHAVKLIGWGTSDFEEDYWLLANQWNRGWGDDGYFMIRRGINECGIEDNVLAGLPSTKNLVRGIAIADAVADVSV</sequence>
<dbReference type="InterPro" id="IPR000668">
    <property type="entry name" value="Peptidase_C1A_C"/>
</dbReference>
<evidence type="ECO:0000259" key="8">
    <source>
        <dbReference type="SMART" id="SM00645"/>
    </source>
</evidence>
<gene>
    <name evidence="9" type="ORF">RGQ29_000834</name>
</gene>
<dbReference type="Gene3D" id="3.90.70.10">
    <property type="entry name" value="Cysteine proteinases"/>
    <property type="match status" value="2"/>
</dbReference>
<feature type="transmembrane region" description="Helical" evidence="7">
    <location>
        <begin position="62"/>
        <end position="81"/>
    </location>
</feature>
<dbReference type="PANTHER" id="PTHR12411">
    <property type="entry name" value="CYSTEINE PROTEASE FAMILY C1-RELATED"/>
    <property type="match status" value="1"/>
</dbReference>
<keyword evidence="7" id="KW-0472">Membrane</keyword>
<feature type="transmembrane region" description="Helical" evidence="7">
    <location>
        <begin position="101"/>
        <end position="123"/>
    </location>
</feature>
<evidence type="ECO:0000256" key="3">
    <source>
        <dbReference type="ARBA" id="ARBA00022729"/>
    </source>
</evidence>
<comment type="similarity">
    <text evidence="1">Belongs to the peptidase C1 family.</text>
</comment>
<dbReference type="Pfam" id="PF08127">
    <property type="entry name" value="Propeptide_C1"/>
    <property type="match status" value="1"/>
</dbReference>
<dbReference type="Pfam" id="PF00112">
    <property type="entry name" value="Peptidase_C1"/>
    <property type="match status" value="1"/>
</dbReference>
<keyword evidence="3" id="KW-0732">Signal</keyword>